<feature type="compositionally biased region" description="Low complexity" evidence="1">
    <location>
        <begin position="85"/>
        <end position="102"/>
    </location>
</feature>
<gene>
    <name evidence="4" type="ORF">NEH16_22990</name>
</gene>
<feature type="region of interest" description="Disordered" evidence="1">
    <location>
        <begin position="80"/>
        <end position="117"/>
    </location>
</feature>
<evidence type="ECO:0000256" key="2">
    <source>
        <dbReference type="SAM" id="Phobius"/>
    </source>
</evidence>
<feature type="region of interest" description="Disordered" evidence="1">
    <location>
        <begin position="1"/>
        <end position="54"/>
    </location>
</feature>
<dbReference type="Proteomes" id="UP001164963">
    <property type="component" value="Chromosome"/>
</dbReference>
<keyword evidence="2" id="KW-1133">Transmembrane helix</keyword>
<name>A0ABY6PXI0_9ACTN</name>
<evidence type="ECO:0000259" key="3">
    <source>
        <dbReference type="Pfam" id="PF26056"/>
    </source>
</evidence>
<dbReference type="Pfam" id="PF26056">
    <property type="entry name" value="DUF8017"/>
    <property type="match status" value="1"/>
</dbReference>
<sequence>MWPGEQSHPDQPNTPGPQPGSPQAQPGRSTPDWHAAPTMGMSAPEPPRPRRNRTTVAVVAASAAVVVACAAVGYLTLRDDGNDEAGPQPTPTASASASASDGGTDRGAGGGGSAPLVPGWNTVVNGKRGITFDVPASWKRQSADWVSYVTENDDPKEKPLVAMMAPAILKEKWCTSDDDKDGTPEEFSLASVGTTGEQGAKSAAEAAEDTAETWVYGLYTQPDRSRLTVGEPESFRTKSGVEGSLVTVTSSGTPKKGKCDTDGKAVTFAFKNAEGKFVSWTYVGAHGVPDEVSDATIRQILSTVRLFKDGDGDD</sequence>
<reference evidence="4" key="1">
    <citation type="journal article" date="2022" name="Front. Microbiol.">
        <title>Mirubactin C rescues the lethal effect of cell wall biosynthesis mutations in Bacillus subtilis.</title>
        <authorList>
            <person name="Kepplinger B."/>
            <person name="Wen X."/>
            <person name="Tyler A.R."/>
            <person name="Kim B.Y."/>
            <person name="Brown J."/>
            <person name="Banks P."/>
            <person name="Dashti Y."/>
            <person name="Mackenzie E.S."/>
            <person name="Wills C."/>
            <person name="Kawai Y."/>
            <person name="Waldron K.J."/>
            <person name="Allenby N.E.E."/>
            <person name="Wu L.J."/>
            <person name="Hall M.J."/>
            <person name="Errington J."/>
        </authorList>
    </citation>
    <scope>NUCLEOTIDE SEQUENCE</scope>
    <source>
        <strain evidence="4">MDA8-470</strain>
    </source>
</reference>
<organism evidence="4 5">
    <name type="scientific">Streptomyces drozdowiczii</name>
    <dbReference type="NCBI Taxonomy" id="202862"/>
    <lineage>
        <taxon>Bacteria</taxon>
        <taxon>Bacillati</taxon>
        <taxon>Actinomycetota</taxon>
        <taxon>Actinomycetes</taxon>
        <taxon>Kitasatosporales</taxon>
        <taxon>Streptomycetaceae</taxon>
        <taxon>Streptomyces</taxon>
    </lineage>
</organism>
<proteinExistence type="predicted"/>
<dbReference type="InterPro" id="IPR058330">
    <property type="entry name" value="DUF8017"/>
</dbReference>
<feature type="region of interest" description="Disordered" evidence="1">
    <location>
        <begin position="176"/>
        <end position="206"/>
    </location>
</feature>
<evidence type="ECO:0000313" key="4">
    <source>
        <dbReference type="EMBL" id="UZK56566.1"/>
    </source>
</evidence>
<protein>
    <recommendedName>
        <fullName evidence="3">DUF8017 domain-containing protein</fullName>
    </recommendedName>
</protein>
<dbReference type="EMBL" id="CP098740">
    <property type="protein sequence ID" value="UZK56566.1"/>
    <property type="molecule type" value="Genomic_DNA"/>
</dbReference>
<keyword evidence="2" id="KW-0472">Membrane</keyword>
<feature type="transmembrane region" description="Helical" evidence="2">
    <location>
        <begin position="56"/>
        <end position="77"/>
    </location>
</feature>
<accession>A0ABY6PXI0</accession>
<evidence type="ECO:0000313" key="5">
    <source>
        <dbReference type="Proteomes" id="UP001164963"/>
    </source>
</evidence>
<keyword evidence="2" id="KW-0812">Transmembrane</keyword>
<keyword evidence="5" id="KW-1185">Reference proteome</keyword>
<evidence type="ECO:0000256" key="1">
    <source>
        <dbReference type="SAM" id="MobiDB-lite"/>
    </source>
</evidence>
<feature type="domain" description="DUF8017" evidence="3">
    <location>
        <begin position="114"/>
        <end position="307"/>
    </location>
</feature>